<sequence length="49" mass="5681">MRQRPRIYCADNPKIHTLYPNSRSPTSAVKLTSLFNSLTSEYRASRHDT</sequence>
<gene>
    <name evidence="1" type="ORF">NCTC10698_03165</name>
</gene>
<dbReference type="Proteomes" id="UP000255070">
    <property type="component" value="Unassembled WGS sequence"/>
</dbReference>
<reference evidence="1 2" key="1">
    <citation type="submission" date="2018-06" db="EMBL/GenBank/DDBJ databases">
        <authorList>
            <consortium name="Pathogen Informatics"/>
            <person name="Doyle S."/>
        </authorList>
    </citation>
    <scope>NUCLEOTIDE SEQUENCE [LARGE SCALE GENOMIC DNA]</scope>
    <source>
        <strain evidence="1 2">NCTC10698</strain>
    </source>
</reference>
<evidence type="ECO:0000313" key="1">
    <source>
        <dbReference type="EMBL" id="SUY78252.1"/>
    </source>
</evidence>
<proteinExistence type="predicted"/>
<dbReference type="EMBL" id="UFXL01000001">
    <property type="protein sequence ID" value="SUY78252.1"/>
    <property type="molecule type" value="Genomic_DNA"/>
</dbReference>
<dbReference type="AlphaFoldDB" id="A0A8B4S529"/>
<accession>A0A8B4S529</accession>
<name>A0A8B4S529_COMTE</name>
<evidence type="ECO:0000313" key="2">
    <source>
        <dbReference type="Proteomes" id="UP000255070"/>
    </source>
</evidence>
<protein>
    <submittedName>
        <fullName evidence="1">Uncharacterized protein</fullName>
    </submittedName>
</protein>
<keyword evidence="2" id="KW-1185">Reference proteome</keyword>
<comment type="caution">
    <text evidence="1">The sequence shown here is derived from an EMBL/GenBank/DDBJ whole genome shotgun (WGS) entry which is preliminary data.</text>
</comment>
<organism evidence="1 2">
    <name type="scientific">Comamonas testosteroni</name>
    <name type="common">Pseudomonas testosteroni</name>
    <dbReference type="NCBI Taxonomy" id="285"/>
    <lineage>
        <taxon>Bacteria</taxon>
        <taxon>Pseudomonadati</taxon>
        <taxon>Pseudomonadota</taxon>
        <taxon>Betaproteobacteria</taxon>
        <taxon>Burkholderiales</taxon>
        <taxon>Comamonadaceae</taxon>
        <taxon>Comamonas</taxon>
    </lineage>
</organism>